<name>A0A7W4NSU8_9PROT</name>
<comment type="caution">
    <text evidence="1">The sequence shown here is derived from an EMBL/GenBank/DDBJ whole genome shotgun (WGS) entry which is preliminary data.</text>
</comment>
<protein>
    <submittedName>
        <fullName evidence="1">Uncharacterized protein</fullName>
    </submittedName>
</protein>
<gene>
    <name evidence="1" type="ORF">HLH48_15685</name>
</gene>
<accession>A0A7W4NSU8</accession>
<organism evidence="1 2">
    <name type="scientific">Gluconacetobacter sacchari</name>
    <dbReference type="NCBI Taxonomy" id="92759"/>
    <lineage>
        <taxon>Bacteria</taxon>
        <taxon>Pseudomonadati</taxon>
        <taxon>Pseudomonadota</taxon>
        <taxon>Alphaproteobacteria</taxon>
        <taxon>Acetobacterales</taxon>
        <taxon>Acetobacteraceae</taxon>
        <taxon>Gluconacetobacter</taxon>
    </lineage>
</organism>
<dbReference type="Proteomes" id="UP000589085">
    <property type="component" value="Unassembled WGS sequence"/>
</dbReference>
<evidence type="ECO:0000313" key="2">
    <source>
        <dbReference type="Proteomes" id="UP000589085"/>
    </source>
</evidence>
<evidence type="ECO:0000313" key="1">
    <source>
        <dbReference type="EMBL" id="MBB2161595.1"/>
    </source>
</evidence>
<sequence>MSLSSRLTRRFFPRGASAPHLPAQTAGITGPVADFTLPLDQLLSVANAHSWVAAPSGGAAPQCACCGAPGTFILQRQPVCVTCASVFSFGKPGLDERAALIWLPWFTQGALNRLVGGHLQAAHRNVDSGKSSAGIAHLDEVLHAAKDAATRKLGVLTPSALLDVLDDPATRAAFAGSGIRLLPLGVWQRENGRNAFFDEGQSTGSVDA</sequence>
<dbReference type="EMBL" id="JABEQJ010000022">
    <property type="protein sequence ID" value="MBB2161595.1"/>
    <property type="molecule type" value="Genomic_DNA"/>
</dbReference>
<dbReference type="RefSeq" id="WP_182998426.1">
    <property type="nucleotide sequence ID" value="NZ_JABEQJ010000022.1"/>
</dbReference>
<dbReference type="AlphaFoldDB" id="A0A7W4NSU8"/>
<proteinExistence type="predicted"/>
<reference evidence="1 2" key="1">
    <citation type="submission" date="2020-04" db="EMBL/GenBank/DDBJ databases">
        <title>Description of novel Gluconacetobacter.</title>
        <authorList>
            <person name="Sombolestani A."/>
        </authorList>
    </citation>
    <scope>NUCLEOTIDE SEQUENCE [LARGE SCALE GENOMIC DNA]</scope>
    <source>
        <strain evidence="1 2">LMG 19747</strain>
    </source>
</reference>